<sequence>MSLAGKTVGSVISFKTDTSEGKADLPGVILDDVDAVVIRNDGRFMMTVDLCDPGLKSSAESTIKCPPPIHCPVLPACSEMAPCPEIMPCQNDDAAVGMPSCPEITPCPEPVPCPEHQAYPLQPSCPEPTVCPEPTPCPKKESCQPCPEPLQCASSEQCPEKSCPQPPPCPRTSCPTPPPCPEEILCLESALCPTMMPCPLSIPCPAPKPCPPPVPCPIKPINQYSGKPVHSTSKPCRVTSRTGQEHWRNYVIYALAGVNVLLCLVLFILLNIICRLRHKCDDLKETLKQYTKFQSQPPLDELGNDNHYNYHIGDGSETYRTLPLVPTYKSHSEFSSFYG</sequence>
<dbReference type="EMBL" id="JAXCGZ010000027">
    <property type="protein sequence ID" value="KAK7086994.1"/>
    <property type="molecule type" value="Genomic_DNA"/>
</dbReference>
<gene>
    <name evidence="2" type="ORF">SK128_000848</name>
</gene>
<organism evidence="2 3">
    <name type="scientific">Halocaridina rubra</name>
    <name type="common">Hawaiian red shrimp</name>
    <dbReference type="NCBI Taxonomy" id="373956"/>
    <lineage>
        <taxon>Eukaryota</taxon>
        <taxon>Metazoa</taxon>
        <taxon>Ecdysozoa</taxon>
        <taxon>Arthropoda</taxon>
        <taxon>Crustacea</taxon>
        <taxon>Multicrustacea</taxon>
        <taxon>Malacostraca</taxon>
        <taxon>Eumalacostraca</taxon>
        <taxon>Eucarida</taxon>
        <taxon>Decapoda</taxon>
        <taxon>Pleocyemata</taxon>
        <taxon>Caridea</taxon>
        <taxon>Atyoidea</taxon>
        <taxon>Atyidae</taxon>
        <taxon>Halocaridina</taxon>
    </lineage>
</organism>
<feature type="transmembrane region" description="Helical" evidence="1">
    <location>
        <begin position="250"/>
        <end position="274"/>
    </location>
</feature>
<proteinExistence type="predicted"/>
<evidence type="ECO:0000256" key="1">
    <source>
        <dbReference type="SAM" id="Phobius"/>
    </source>
</evidence>
<protein>
    <submittedName>
        <fullName evidence="2">Uncharacterized protein</fullName>
    </submittedName>
</protein>
<reference evidence="2 3" key="1">
    <citation type="submission" date="2023-11" db="EMBL/GenBank/DDBJ databases">
        <title>Halocaridina rubra genome assembly.</title>
        <authorList>
            <person name="Smith C."/>
        </authorList>
    </citation>
    <scope>NUCLEOTIDE SEQUENCE [LARGE SCALE GENOMIC DNA]</scope>
    <source>
        <strain evidence="2">EP-1</strain>
        <tissue evidence="2">Whole</tissue>
    </source>
</reference>
<keyword evidence="1" id="KW-0472">Membrane</keyword>
<accession>A0AAN9AHM5</accession>
<comment type="caution">
    <text evidence="2">The sequence shown here is derived from an EMBL/GenBank/DDBJ whole genome shotgun (WGS) entry which is preliminary data.</text>
</comment>
<dbReference type="PRINTS" id="PR01217">
    <property type="entry name" value="PRICHEXTENSN"/>
</dbReference>
<evidence type="ECO:0000313" key="2">
    <source>
        <dbReference type="EMBL" id="KAK7086994.1"/>
    </source>
</evidence>
<name>A0AAN9AHM5_HALRR</name>
<dbReference type="AlphaFoldDB" id="A0AAN9AHM5"/>
<dbReference type="Proteomes" id="UP001381693">
    <property type="component" value="Unassembled WGS sequence"/>
</dbReference>
<keyword evidence="3" id="KW-1185">Reference proteome</keyword>
<evidence type="ECO:0000313" key="3">
    <source>
        <dbReference type="Proteomes" id="UP001381693"/>
    </source>
</evidence>
<keyword evidence="1" id="KW-0812">Transmembrane</keyword>
<keyword evidence="1" id="KW-1133">Transmembrane helix</keyword>